<keyword evidence="3" id="KW-0507">mRNA processing</keyword>
<dbReference type="AlphaFoldDB" id="A0A915CNV9"/>
<dbReference type="SMART" id="SM00360">
    <property type="entry name" value="RRM"/>
    <property type="match status" value="3"/>
</dbReference>
<dbReference type="PANTHER" id="PTHR47330:SF1">
    <property type="entry name" value="POLY(U)-BINDING-SPLICING FACTOR PUF60"/>
    <property type="match status" value="1"/>
</dbReference>
<feature type="domain" description="RRM" evidence="9">
    <location>
        <begin position="118"/>
        <end position="191"/>
    </location>
</feature>
<feature type="domain" description="RRM" evidence="9">
    <location>
        <begin position="218"/>
        <end position="295"/>
    </location>
</feature>
<keyword evidence="5" id="KW-0508">mRNA splicing</keyword>
<dbReference type="SMART" id="SM00361">
    <property type="entry name" value="RRM_1"/>
    <property type="match status" value="3"/>
</dbReference>
<comment type="similarity">
    <text evidence="2">Belongs to the RRM half pint family.</text>
</comment>
<dbReference type="PROSITE" id="PS50102">
    <property type="entry name" value="RRM"/>
    <property type="match status" value="3"/>
</dbReference>
<dbReference type="InterPro" id="IPR000504">
    <property type="entry name" value="RRM_dom"/>
</dbReference>
<evidence type="ECO:0000256" key="6">
    <source>
        <dbReference type="ARBA" id="ARBA00023242"/>
    </source>
</evidence>
<dbReference type="GO" id="GO:0000381">
    <property type="term" value="P:regulation of alternative mRNA splicing, via spliceosome"/>
    <property type="evidence" value="ECO:0007669"/>
    <property type="project" value="InterPro"/>
</dbReference>
<evidence type="ECO:0000313" key="10">
    <source>
        <dbReference type="Proteomes" id="UP000887574"/>
    </source>
</evidence>
<evidence type="ECO:0000256" key="7">
    <source>
        <dbReference type="PROSITE-ProRule" id="PRU00176"/>
    </source>
</evidence>
<proteinExistence type="inferred from homology"/>
<keyword evidence="10" id="KW-1185">Reference proteome</keyword>
<evidence type="ECO:0000256" key="1">
    <source>
        <dbReference type="ARBA" id="ARBA00004123"/>
    </source>
</evidence>
<sequence>MLIYSPGTSPGTFIHSSVETLCNDTSKIPIMESQNGEKKSDPDPVECPVQLPAETLVAMPLLQQCGMVFVGPGAKKEAQSKKYALEQSVKHVLMKQQIAHQQNQQKVAMYAQALSLMARVYIGSISFEVREEQIKQNFSVFGPIKTINMSWDTVTGHHKGFAFLEFEVPEAALLAQEAMNGKLVGGRNLKVLPVGRPANMPQAQPIIEMVMQEAKDYNRVYVSSVHPDLSEQDLRSVFEAFGEIVKCQLAKQPGKGHRGFGYLEFKTAQAVKEAIEGMNNFDLGGQHLQVGRCITPPEALTYVMPSAQSSLPSASAAAAAAVTAKIQAQDITGAGKSSPNSKKLGNNSPTSSYDNHASASPQQDSRLINGSPRAINSASSPTPTTNPGDVPAPAIVNPLPPPQLMAPPPVGVASVAPIQVAPPTLLQETKPKPPPPTKKDILSRIKIKTIEMNQKASFAPLPDLIAPKDKVEKTSEPFGDMLAIGGPEGSSSSRALALRDTSSKELAKTSKQEQKSSSGENVYRKKKKVKPPKAQGPKLSTPQALAAAAKVGMINDQMQAANAQNEEATLASQEHVEIRGNDARHLLMHKLMRTNRSSVICLKNMVTVDGIDNELEDEIRSECEKFGPVKDVCFVQEDEISQNVKVFVNYVDPSSAECAKTALDKRYFDGRTIAADFYDQILFDHGDFTG</sequence>
<feature type="domain" description="RRM" evidence="9">
    <location>
        <begin position="604"/>
        <end position="680"/>
    </location>
</feature>
<evidence type="ECO:0000256" key="8">
    <source>
        <dbReference type="SAM" id="MobiDB-lite"/>
    </source>
</evidence>
<comment type="subcellular location">
    <subcellularLocation>
        <location evidence="1">Nucleus</location>
    </subcellularLocation>
</comment>
<dbReference type="Proteomes" id="UP000887574">
    <property type="component" value="Unplaced"/>
</dbReference>
<evidence type="ECO:0000256" key="2">
    <source>
        <dbReference type="ARBA" id="ARBA00005987"/>
    </source>
</evidence>
<dbReference type="GO" id="GO:0071013">
    <property type="term" value="C:catalytic step 2 spliceosome"/>
    <property type="evidence" value="ECO:0007669"/>
    <property type="project" value="TreeGrafter"/>
</dbReference>
<feature type="region of interest" description="Disordered" evidence="8">
    <location>
        <begin position="478"/>
        <end position="543"/>
    </location>
</feature>
<dbReference type="Pfam" id="PF00076">
    <property type="entry name" value="RRM_1"/>
    <property type="match status" value="3"/>
</dbReference>
<dbReference type="SUPFAM" id="SSF54928">
    <property type="entry name" value="RNA-binding domain, RBD"/>
    <property type="match status" value="3"/>
</dbReference>
<feature type="region of interest" description="Disordered" evidence="8">
    <location>
        <begin position="330"/>
        <end position="399"/>
    </location>
</feature>
<keyword evidence="6" id="KW-0539">Nucleus</keyword>
<evidence type="ECO:0000256" key="4">
    <source>
        <dbReference type="ARBA" id="ARBA00022884"/>
    </source>
</evidence>
<accession>A0A915CNV9</accession>
<reference evidence="11" key="1">
    <citation type="submission" date="2022-11" db="UniProtKB">
        <authorList>
            <consortium name="WormBaseParasite"/>
        </authorList>
    </citation>
    <scope>IDENTIFICATION</scope>
</reference>
<dbReference type="InterPro" id="IPR012677">
    <property type="entry name" value="Nucleotide-bd_a/b_plait_sf"/>
</dbReference>
<dbReference type="NCBIfam" id="TIGR01645">
    <property type="entry name" value="half-pint"/>
    <property type="match status" value="1"/>
</dbReference>
<feature type="compositionally biased region" description="Polar residues" evidence="8">
    <location>
        <begin position="335"/>
        <end position="387"/>
    </location>
</feature>
<dbReference type="Gene3D" id="3.30.70.330">
    <property type="match status" value="3"/>
</dbReference>
<organism evidence="10 11">
    <name type="scientific">Ditylenchus dipsaci</name>
    <dbReference type="NCBI Taxonomy" id="166011"/>
    <lineage>
        <taxon>Eukaryota</taxon>
        <taxon>Metazoa</taxon>
        <taxon>Ecdysozoa</taxon>
        <taxon>Nematoda</taxon>
        <taxon>Chromadorea</taxon>
        <taxon>Rhabditida</taxon>
        <taxon>Tylenchina</taxon>
        <taxon>Tylenchomorpha</taxon>
        <taxon>Sphaerularioidea</taxon>
        <taxon>Anguinidae</taxon>
        <taxon>Anguininae</taxon>
        <taxon>Ditylenchus</taxon>
    </lineage>
</organism>
<dbReference type="GO" id="GO:0006376">
    <property type="term" value="P:mRNA splice site recognition"/>
    <property type="evidence" value="ECO:0007669"/>
    <property type="project" value="TreeGrafter"/>
</dbReference>
<dbReference type="InterPro" id="IPR035979">
    <property type="entry name" value="RBD_domain_sf"/>
</dbReference>
<dbReference type="InterPro" id="IPR003954">
    <property type="entry name" value="RRM_euk-type"/>
</dbReference>
<dbReference type="FunFam" id="3.30.70.330:FF:000382">
    <property type="entry name" value="G-patch domain-containing protein"/>
    <property type="match status" value="1"/>
</dbReference>
<feature type="compositionally biased region" description="Basic and acidic residues" evidence="8">
    <location>
        <begin position="501"/>
        <end position="514"/>
    </location>
</feature>
<dbReference type="GO" id="GO:0071011">
    <property type="term" value="C:precatalytic spliceosome"/>
    <property type="evidence" value="ECO:0007669"/>
    <property type="project" value="TreeGrafter"/>
</dbReference>
<dbReference type="WBParaSite" id="jg10970">
    <property type="protein sequence ID" value="jg10970"/>
    <property type="gene ID" value="jg10970"/>
</dbReference>
<evidence type="ECO:0000259" key="9">
    <source>
        <dbReference type="PROSITE" id="PS50102"/>
    </source>
</evidence>
<dbReference type="GO" id="GO:0003723">
    <property type="term" value="F:RNA binding"/>
    <property type="evidence" value="ECO:0007669"/>
    <property type="project" value="UniProtKB-UniRule"/>
</dbReference>
<name>A0A915CNV9_9BILA</name>
<dbReference type="PANTHER" id="PTHR47330">
    <property type="entry name" value="POLY(U)-BINDING-SPLICING FACTOR PUF60-B-RELATED"/>
    <property type="match status" value="1"/>
</dbReference>
<dbReference type="GO" id="GO:0000380">
    <property type="term" value="P:alternative mRNA splicing, via spliceosome"/>
    <property type="evidence" value="ECO:0007669"/>
    <property type="project" value="TreeGrafter"/>
</dbReference>
<protein>
    <submittedName>
        <fullName evidence="11">RRM domain-containing protein</fullName>
    </submittedName>
</protein>
<dbReference type="InterPro" id="IPR006532">
    <property type="entry name" value="PUF60-like"/>
</dbReference>
<evidence type="ECO:0000256" key="5">
    <source>
        <dbReference type="ARBA" id="ARBA00023187"/>
    </source>
</evidence>
<evidence type="ECO:0000313" key="11">
    <source>
        <dbReference type="WBParaSite" id="jg10970"/>
    </source>
</evidence>
<dbReference type="InterPro" id="IPR051974">
    <property type="entry name" value="PUF60_regulator"/>
</dbReference>
<evidence type="ECO:0000256" key="3">
    <source>
        <dbReference type="ARBA" id="ARBA00022664"/>
    </source>
</evidence>
<keyword evidence="4 7" id="KW-0694">RNA-binding</keyword>